<organism evidence="1">
    <name type="scientific">Arion vulgaris</name>
    <dbReference type="NCBI Taxonomy" id="1028688"/>
    <lineage>
        <taxon>Eukaryota</taxon>
        <taxon>Metazoa</taxon>
        <taxon>Spiralia</taxon>
        <taxon>Lophotrochozoa</taxon>
        <taxon>Mollusca</taxon>
        <taxon>Gastropoda</taxon>
        <taxon>Heterobranchia</taxon>
        <taxon>Euthyneura</taxon>
        <taxon>Panpulmonata</taxon>
        <taxon>Eupulmonata</taxon>
        <taxon>Stylommatophora</taxon>
        <taxon>Helicina</taxon>
        <taxon>Arionoidea</taxon>
        <taxon>Arionidae</taxon>
        <taxon>Arion</taxon>
    </lineage>
</organism>
<dbReference type="EMBL" id="HACG01020099">
    <property type="protein sequence ID" value="CEK66964.1"/>
    <property type="molecule type" value="Transcribed_RNA"/>
</dbReference>
<sequence>GSQQQKKLNHQQVDACCSLDTTPLHGSSCFLSLELSSFKFRTPPDFRKIFIIVCVFLLRTVTDKTLKPTNHNYYIIQ</sequence>
<feature type="non-terminal residue" evidence="1">
    <location>
        <position position="1"/>
    </location>
</feature>
<accession>A0A0B6ZEF9</accession>
<dbReference type="AlphaFoldDB" id="A0A0B6ZEF9"/>
<protein>
    <submittedName>
        <fullName evidence="1">Uncharacterized protein</fullName>
    </submittedName>
</protein>
<name>A0A0B6ZEF9_9EUPU</name>
<evidence type="ECO:0000313" key="1">
    <source>
        <dbReference type="EMBL" id="CEK66964.1"/>
    </source>
</evidence>
<proteinExistence type="predicted"/>
<reference evidence="1" key="1">
    <citation type="submission" date="2014-12" db="EMBL/GenBank/DDBJ databases">
        <title>Insight into the proteome of Arion vulgaris.</title>
        <authorList>
            <person name="Aradska J."/>
            <person name="Bulat T."/>
            <person name="Smidak R."/>
            <person name="Sarate P."/>
            <person name="Gangsoo J."/>
            <person name="Sialana F."/>
            <person name="Bilban M."/>
            <person name="Lubec G."/>
        </authorList>
    </citation>
    <scope>NUCLEOTIDE SEQUENCE</scope>
    <source>
        <tissue evidence="1">Skin</tissue>
    </source>
</reference>
<gene>
    <name evidence="1" type="primary">ORF60824</name>
</gene>